<sequence>MIFQVGVIKDAATKLFLREMIFQEGVIKDAATKLFLREMIFQEGVIKGAPRSSPRVLDGRAMGNFLRPWKPVGGGLLVLVMMRQPTAGKQEIERRRVSV</sequence>
<gene>
    <name evidence="1" type="ORF">DSO57_1022544</name>
</gene>
<dbReference type="Proteomes" id="UP001165960">
    <property type="component" value="Unassembled WGS sequence"/>
</dbReference>
<reference evidence="1" key="1">
    <citation type="submission" date="2022-04" db="EMBL/GenBank/DDBJ databases">
        <title>Genome of the entomopathogenic fungus Entomophthora muscae.</title>
        <authorList>
            <person name="Elya C."/>
            <person name="Lovett B.R."/>
            <person name="Lee E."/>
            <person name="Macias A.M."/>
            <person name="Hajek A.E."/>
            <person name="De Bivort B.L."/>
            <person name="Kasson M.T."/>
            <person name="De Fine Licht H.H."/>
            <person name="Stajich J.E."/>
        </authorList>
    </citation>
    <scope>NUCLEOTIDE SEQUENCE</scope>
    <source>
        <strain evidence="1">Berkeley</strain>
    </source>
</reference>
<accession>A0ACC2TQQ1</accession>
<proteinExistence type="predicted"/>
<protein>
    <submittedName>
        <fullName evidence="1">Uncharacterized protein</fullName>
    </submittedName>
</protein>
<keyword evidence="2" id="KW-1185">Reference proteome</keyword>
<name>A0ACC2TQQ1_9FUNG</name>
<comment type="caution">
    <text evidence="1">The sequence shown here is derived from an EMBL/GenBank/DDBJ whole genome shotgun (WGS) entry which is preliminary data.</text>
</comment>
<organism evidence="1 2">
    <name type="scientific">Entomophthora muscae</name>
    <dbReference type="NCBI Taxonomy" id="34485"/>
    <lineage>
        <taxon>Eukaryota</taxon>
        <taxon>Fungi</taxon>
        <taxon>Fungi incertae sedis</taxon>
        <taxon>Zoopagomycota</taxon>
        <taxon>Entomophthoromycotina</taxon>
        <taxon>Entomophthoromycetes</taxon>
        <taxon>Entomophthorales</taxon>
        <taxon>Entomophthoraceae</taxon>
        <taxon>Entomophthora</taxon>
    </lineage>
</organism>
<evidence type="ECO:0000313" key="2">
    <source>
        <dbReference type="Proteomes" id="UP001165960"/>
    </source>
</evidence>
<dbReference type="EMBL" id="QTSX02002243">
    <property type="protein sequence ID" value="KAJ9076831.1"/>
    <property type="molecule type" value="Genomic_DNA"/>
</dbReference>
<evidence type="ECO:0000313" key="1">
    <source>
        <dbReference type="EMBL" id="KAJ9076831.1"/>
    </source>
</evidence>